<dbReference type="Proteomes" id="UP000289886">
    <property type="component" value="Unassembled WGS sequence"/>
</dbReference>
<evidence type="ECO:0000313" key="3">
    <source>
        <dbReference type="Proteomes" id="UP000289886"/>
    </source>
</evidence>
<keyword evidence="1" id="KW-0812">Transmembrane</keyword>
<gene>
    <name evidence="2" type="ORF">EOD39_15562</name>
</gene>
<keyword evidence="1" id="KW-0472">Membrane</keyword>
<reference evidence="2 3" key="1">
    <citation type="submission" date="2019-01" db="EMBL/GenBank/DDBJ databases">
        <title>Draft Genome and Complete Hox-Cluster Characterization of the Sterlet Sturgeon (Acipenser ruthenus).</title>
        <authorList>
            <person name="Wei Q."/>
        </authorList>
    </citation>
    <scope>NUCLEOTIDE SEQUENCE [LARGE SCALE GENOMIC DNA]</scope>
    <source>
        <strain evidence="2">WHYD16114868_AA</strain>
        <tissue evidence="2">Blood</tissue>
    </source>
</reference>
<dbReference type="EMBL" id="SCEB01214824">
    <property type="protein sequence ID" value="RXM32949.1"/>
    <property type="molecule type" value="Genomic_DNA"/>
</dbReference>
<keyword evidence="3" id="KW-1185">Reference proteome</keyword>
<dbReference type="AlphaFoldDB" id="A0A444UCR5"/>
<dbReference type="OrthoDB" id="8933798at2759"/>
<comment type="caution">
    <text evidence="2">The sequence shown here is derived from an EMBL/GenBank/DDBJ whole genome shotgun (WGS) entry which is preliminary data.</text>
</comment>
<organism evidence="2 3">
    <name type="scientific">Acipenser ruthenus</name>
    <name type="common">Sterlet sturgeon</name>
    <dbReference type="NCBI Taxonomy" id="7906"/>
    <lineage>
        <taxon>Eukaryota</taxon>
        <taxon>Metazoa</taxon>
        <taxon>Chordata</taxon>
        <taxon>Craniata</taxon>
        <taxon>Vertebrata</taxon>
        <taxon>Euteleostomi</taxon>
        <taxon>Actinopterygii</taxon>
        <taxon>Chondrostei</taxon>
        <taxon>Acipenseriformes</taxon>
        <taxon>Acipenseridae</taxon>
        <taxon>Acipenser</taxon>
    </lineage>
</organism>
<evidence type="ECO:0008006" key="4">
    <source>
        <dbReference type="Google" id="ProtNLM"/>
    </source>
</evidence>
<protein>
    <recommendedName>
        <fullName evidence="4">Adropin</fullName>
    </recommendedName>
</protein>
<proteinExistence type="predicted"/>
<accession>A0A444UCR5</accession>
<name>A0A444UCR5_ACIRT</name>
<keyword evidence="1" id="KW-1133">Transmembrane helix</keyword>
<sequence length="68" mass="7306">MESGMSSGLSTGAIVAIVCNSLVAVLILILLVILYKACQIPSSQERTPVLATVEKEQKNEQKYLLTTP</sequence>
<feature type="transmembrane region" description="Helical" evidence="1">
    <location>
        <begin position="12"/>
        <end position="35"/>
    </location>
</feature>
<evidence type="ECO:0000256" key="1">
    <source>
        <dbReference type="SAM" id="Phobius"/>
    </source>
</evidence>
<evidence type="ECO:0000313" key="2">
    <source>
        <dbReference type="EMBL" id="RXM32949.1"/>
    </source>
</evidence>